<keyword evidence="3 6" id="KW-1133">Transmembrane helix</keyword>
<dbReference type="Gene3D" id="1.20.1250.20">
    <property type="entry name" value="MFS general substrate transporter like domains"/>
    <property type="match status" value="1"/>
</dbReference>
<feature type="compositionally biased region" description="Polar residues" evidence="5">
    <location>
        <begin position="498"/>
        <end position="509"/>
    </location>
</feature>
<proteinExistence type="predicted"/>
<reference evidence="7" key="1">
    <citation type="submission" date="2023-09" db="UniProtKB">
        <authorList>
            <consortium name="Ensembl"/>
        </authorList>
    </citation>
    <scope>IDENTIFICATION</scope>
</reference>
<protein>
    <recommendedName>
        <fullName evidence="8">Solute carrier family 22 member 11</fullName>
    </recommendedName>
</protein>
<evidence type="ECO:0000256" key="2">
    <source>
        <dbReference type="ARBA" id="ARBA00022692"/>
    </source>
</evidence>
<dbReference type="PANTHER" id="PTHR24064">
    <property type="entry name" value="SOLUTE CARRIER FAMILY 22 MEMBER"/>
    <property type="match status" value="1"/>
</dbReference>
<dbReference type="AlphaFoldDB" id="A0A8C0D4T8"/>
<feature type="transmembrane region" description="Helical" evidence="6">
    <location>
        <begin position="222"/>
        <end position="242"/>
    </location>
</feature>
<sequence length="526" mass="57065">MVFTELLEQAEGVGFFQALQVLTFFLLSVWAPIQLVVNFSAAVPGHRCCAHMLDNGSEAPANLTPEALLAVPIPLSPNQEPHHCLRFRQPQWQLLDPNATATNWSKAATEPCVDGWVYDRSTFTSTIVTEVRGLKPLGQCIYLAGAMAGESPGASSPTGEHLSPSQLLQNRVSIVGTEPHRCPQFPCLRFLSALGFSGIILTSATLMLEWTTTRTRAVTMMILRCTYSIGQTAMGSLAFALWDRRTLQLALLVPFLVIFLISWSVQLGPFPLGRTSLNGRGTRDRALQELKKVAKINGHKEAKKTLTIEVLMSSMEEDVASAKSRRSGLGLFRMRALRWRSCRLLVVSLPLTLSYDGLVLSLQNLGSNIFLLQVLFGAPGFRARVTTTLLLRFFGRHTTPAGSLAVAGLAILANMLVPQGAARAAGGKAEGLPARAPAGLSTALHPLQPLPLPRPRGWAGATVPRLCPRPLLPQPNQPSTHFPGETEAQRDEARCPRSLSSKRQSQAWTRLQARGQVCSGRKGPGG</sequence>
<dbReference type="GO" id="GO:0016020">
    <property type="term" value="C:membrane"/>
    <property type="evidence" value="ECO:0007669"/>
    <property type="project" value="UniProtKB-SubCell"/>
</dbReference>
<comment type="subcellular location">
    <subcellularLocation>
        <location evidence="1">Membrane</location>
        <topology evidence="1">Multi-pass membrane protein</topology>
    </subcellularLocation>
</comment>
<accession>A0A8C0D4T8</accession>
<evidence type="ECO:0000256" key="3">
    <source>
        <dbReference type="ARBA" id="ARBA00022989"/>
    </source>
</evidence>
<evidence type="ECO:0000256" key="1">
    <source>
        <dbReference type="ARBA" id="ARBA00004141"/>
    </source>
</evidence>
<dbReference type="SUPFAM" id="SSF103473">
    <property type="entry name" value="MFS general substrate transporter"/>
    <property type="match status" value="1"/>
</dbReference>
<organism evidence="7">
    <name type="scientific">Balaenoptera musculus</name>
    <name type="common">Blue whale</name>
    <dbReference type="NCBI Taxonomy" id="9771"/>
    <lineage>
        <taxon>Eukaryota</taxon>
        <taxon>Metazoa</taxon>
        <taxon>Chordata</taxon>
        <taxon>Craniata</taxon>
        <taxon>Vertebrata</taxon>
        <taxon>Euteleostomi</taxon>
        <taxon>Mammalia</taxon>
        <taxon>Eutheria</taxon>
        <taxon>Laurasiatheria</taxon>
        <taxon>Artiodactyla</taxon>
        <taxon>Whippomorpha</taxon>
        <taxon>Cetacea</taxon>
        <taxon>Mysticeti</taxon>
        <taxon>Balaenopteridae</taxon>
        <taxon>Balaenoptera</taxon>
    </lineage>
</organism>
<evidence type="ECO:0000256" key="6">
    <source>
        <dbReference type="SAM" id="Phobius"/>
    </source>
</evidence>
<feature type="transmembrane region" description="Helical" evidence="6">
    <location>
        <begin position="248"/>
        <end position="270"/>
    </location>
</feature>
<keyword evidence="4 6" id="KW-0472">Membrane</keyword>
<evidence type="ECO:0008006" key="8">
    <source>
        <dbReference type="Google" id="ProtNLM"/>
    </source>
</evidence>
<evidence type="ECO:0000313" key="7">
    <source>
        <dbReference type="Ensembl" id="ENSBMSP00010015565.1"/>
    </source>
</evidence>
<feature type="transmembrane region" description="Helical" evidence="6">
    <location>
        <begin position="190"/>
        <end position="210"/>
    </location>
</feature>
<feature type="transmembrane region" description="Helical" evidence="6">
    <location>
        <begin position="12"/>
        <end position="33"/>
    </location>
</feature>
<dbReference type="InterPro" id="IPR036259">
    <property type="entry name" value="MFS_trans_sf"/>
</dbReference>
<name>A0A8C0D4T8_BALMU</name>
<dbReference type="GeneTree" id="ENSGT00940000163267"/>
<dbReference type="Ensembl" id="ENSBMST00010017227.1">
    <property type="protein sequence ID" value="ENSBMSP00010015565.1"/>
    <property type="gene ID" value="ENSBMSG00010011333.1"/>
</dbReference>
<feature type="region of interest" description="Disordered" evidence="5">
    <location>
        <begin position="465"/>
        <end position="526"/>
    </location>
</feature>
<evidence type="ECO:0000256" key="4">
    <source>
        <dbReference type="ARBA" id="ARBA00023136"/>
    </source>
</evidence>
<evidence type="ECO:0000256" key="5">
    <source>
        <dbReference type="SAM" id="MobiDB-lite"/>
    </source>
</evidence>
<keyword evidence="2 6" id="KW-0812">Transmembrane</keyword>